<keyword evidence="3" id="KW-1185">Reference proteome</keyword>
<reference evidence="3" key="1">
    <citation type="submission" date="2024-06" db="EMBL/GenBank/DDBJ databases">
        <title>Multi-omics analyses provide insights into the biosynthesis of the anticancer antibiotic pleurotin in Hohenbuehelia grisea.</title>
        <authorList>
            <person name="Weaver J.A."/>
            <person name="Alberti F."/>
        </authorList>
    </citation>
    <scope>NUCLEOTIDE SEQUENCE [LARGE SCALE GENOMIC DNA]</scope>
    <source>
        <strain evidence="3">T-177</strain>
    </source>
</reference>
<gene>
    <name evidence="2" type="ORF">HGRIS_014437</name>
</gene>
<comment type="caution">
    <text evidence="2">The sequence shown here is derived from an EMBL/GenBank/DDBJ whole genome shotgun (WGS) entry which is preliminary data.</text>
</comment>
<evidence type="ECO:0000256" key="1">
    <source>
        <dbReference type="SAM" id="SignalP"/>
    </source>
</evidence>
<feature type="signal peptide" evidence="1">
    <location>
        <begin position="1"/>
        <end position="21"/>
    </location>
</feature>
<feature type="chain" id="PRO_5046813001" evidence="1">
    <location>
        <begin position="22"/>
        <end position="353"/>
    </location>
</feature>
<dbReference type="EMBL" id="JASNQZ010000003">
    <property type="protein sequence ID" value="KAL0959150.1"/>
    <property type="molecule type" value="Genomic_DNA"/>
</dbReference>
<evidence type="ECO:0000313" key="3">
    <source>
        <dbReference type="Proteomes" id="UP001556367"/>
    </source>
</evidence>
<proteinExistence type="predicted"/>
<sequence length="353" mass="38566">MKLTALSCSLFPLALAGFASAGSYAAAEPRSVKTCEARAKEQGKPVDGWKLVDGPYGKQCRRETVDLMCFGEQYYEPDTREAHCCDPPRSVGWVDEEKKLGHCCAENHYFSKDPSSGEGLCCPRDTHFSGGKCRPKKNDNDGDNGNHSDGRCVDLCHMSGGPGPCTKGPVCGNEHNLGIKYGHCYRLSFSDGEQLGSRRGDLTYLKGGEFQDIPFKVCKATTDCSKAGPVRYDEGFYLQDQFGRFNDKDGKPGFISNHQDGNHMMFLDQTLNHLAAEFKGTATCANGNCAIKLYGGSNGERGLGPACPSDNPGITWWANKKIGMSLHFTEMRCDGAAPFAPEYGKRSRSHDEF</sequence>
<organism evidence="2 3">
    <name type="scientific">Hohenbuehelia grisea</name>
    <dbReference type="NCBI Taxonomy" id="104357"/>
    <lineage>
        <taxon>Eukaryota</taxon>
        <taxon>Fungi</taxon>
        <taxon>Dikarya</taxon>
        <taxon>Basidiomycota</taxon>
        <taxon>Agaricomycotina</taxon>
        <taxon>Agaricomycetes</taxon>
        <taxon>Agaricomycetidae</taxon>
        <taxon>Agaricales</taxon>
        <taxon>Pleurotineae</taxon>
        <taxon>Pleurotaceae</taxon>
        <taxon>Hohenbuehelia</taxon>
    </lineage>
</organism>
<dbReference type="Proteomes" id="UP001556367">
    <property type="component" value="Unassembled WGS sequence"/>
</dbReference>
<keyword evidence="1" id="KW-0732">Signal</keyword>
<accession>A0ABR3JTF1</accession>
<evidence type="ECO:0000313" key="2">
    <source>
        <dbReference type="EMBL" id="KAL0959150.1"/>
    </source>
</evidence>
<name>A0ABR3JTF1_9AGAR</name>
<protein>
    <submittedName>
        <fullName evidence="2">Uncharacterized protein</fullName>
    </submittedName>
</protein>